<keyword evidence="10" id="KW-1185">Reference proteome</keyword>
<dbReference type="InterPro" id="IPR000053">
    <property type="entry name" value="Thymidine/pyrmidine_PPase"/>
</dbReference>
<evidence type="ECO:0000313" key="10">
    <source>
        <dbReference type="Proteomes" id="UP001217500"/>
    </source>
</evidence>
<dbReference type="Pfam" id="PF00591">
    <property type="entry name" value="Glycos_transf_3"/>
    <property type="match status" value="1"/>
</dbReference>
<evidence type="ECO:0000313" key="9">
    <source>
        <dbReference type="EMBL" id="WCL53712.1"/>
    </source>
</evidence>
<dbReference type="Pfam" id="PF02885">
    <property type="entry name" value="Glycos_trans_3N"/>
    <property type="match status" value="1"/>
</dbReference>
<organism evidence="9 10">
    <name type="scientific">Gimibacter soli</name>
    <dbReference type="NCBI Taxonomy" id="3024400"/>
    <lineage>
        <taxon>Bacteria</taxon>
        <taxon>Pseudomonadati</taxon>
        <taxon>Pseudomonadota</taxon>
        <taxon>Alphaproteobacteria</taxon>
        <taxon>Kordiimonadales</taxon>
        <taxon>Temperatibacteraceae</taxon>
        <taxon>Gimibacter</taxon>
    </lineage>
</organism>
<dbReference type="EMBL" id="CP116805">
    <property type="protein sequence ID" value="WCL53712.1"/>
    <property type="molecule type" value="Genomic_DNA"/>
</dbReference>
<dbReference type="GO" id="GO:0046104">
    <property type="term" value="P:thymidine metabolic process"/>
    <property type="evidence" value="ECO:0007669"/>
    <property type="project" value="UniProtKB-UniRule"/>
</dbReference>
<dbReference type="GO" id="GO:0006206">
    <property type="term" value="P:pyrimidine nucleobase metabolic process"/>
    <property type="evidence" value="ECO:0007669"/>
    <property type="project" value="InterPro"/>
</dbReference>
<feature type="domain" description="Pyrimidine nucleoside phosphorylase C-terminal" evidence="8">
    <location>
        <begin position="355"/>
        <end position="429"/>
    </location>
</feature>
<comment type="pathway">
    <text evidence="7">Pyrimidine metabolism; dTMP biosynthesis via salvage pathway; dTMP from thymine: step 1/2.</text>
</comment>
<dbReference type="GO" id="GO:0009032">
    <property type="term" value="F:thymidine phosphorylase activity"/>
    <property type="evidence" value="ECO:0007669"/>
    <property type="project" value="UniProtKB-UniRule"/>
</dbReference>
<evidence type="ECO:0000256" key="7">
    <source>
        <dbReference type="HAMAP-Rule" id="MF_01628"/>
    </source>
</evidence>
<dbReference type="FunFam" id="3.40.1030.10:FF:000003">
    <property type="entry name" value="Pyrimidine-nucleoside phosphorylase"/>
    <property type="match status" value="1"/>
</dbReference>
<dbReference type="NCBIfam" id="NF004490">
    <property type="entry name" value="PRK05820.1"/>
    <property type="match status" value="1"/>
</dbReference>
<dbReference type="InterPro" id="IPR017459">
    <property type="entry name" value="Glycosyl_Trfase_fam3_N_dom"/>
</dbReference>
<dbReference type="AlphaFoldDB" id="A0AAE9XMJ6"/>
<dbReference type="SMART" id="SM00941">
    <property type="entry name" value="PYNP_C"/>
    <property type="match status" value="1"/>
</dbReference>
<evidence type="ECO:0000256" key="6">
    <source>
        <dbReference type="ARBA" id="ARBA00048550"/>
    </source>
</evidence>
<dbReference type="NCBIfam" id="TIGR02644">
    <property type="entry name" value="Y_phosphoryl"/>
    <property type="match status" value="1"/>
</dbReference>
<evidence type="ECO:0000256" key="3">
    <source>
        <dbReference type="ARBA" id="ARBA00011892"/>
    </source>
</evidence>
<dbReference type="PANTHER" id="PTHR10515:SF0">
    <property type="entry name" value="THYMIDINE PHOSPHORYLASE"/>
    <property type="match status" value="1"/>
</dbReference>
<dbReference type="PANTHER" id="PTHR10515">
    <property type="entry name" value="THYMIDINE PHOSPHORYLASE"/>
    <property type="match status" value="1"/>
</dbReference>
<dbReference type="EC" id="2.4.2.4" evidence="3 7"/>
<dbReference type="InterPro" id="IPR013102">
    <property type="entry name" value="PYNP_C"/>
</dbReference>
<dbReference type="InterPro" id="IPR018090">
    <property type="entry name" value="Pyrmidine_PPas_bac/euk"/>
</dbReference>
<dbReference type="RefSeq" id="WP_289503251.1">
    <property type="nucleotide sequence ID" value="NZ_CP116805.1"/>
</dbReference>
<dbReference type="GO" id="GO:0005829">
    <property type="term" value="C:cytosol"/>
    <property type="evidence" value="ECO:0007669"/>
    <property type="project" value="TreeGrafter"/>
</dbReference>
<dbReference type="SUPFAM" id="SSF47648">
    <property type="entry name" value="Nucleoside phosphorylase/phosphoribosyltransferase N-terminal domain"/>
    <property type="match status" value="1"/>
</dbReference>
<dbReference type="InterPro" id="IPR017872">
    <property type="entry name" value="Pyrmidine_PPase_CS"/>
</dbReference>
<dbReference type="HAMAP" id="MF_01628">
    <property type="entry name" value="Thymid_phosp"/>
    <property type="match status" value="1"/>
</dbReference>
<dbReference type="SUPFAM" id="SSF54680">
    <property type="entry name" value="Pyrimidine nucleoside phosphorylase C-terminal domain"/>
    <property type="match status" value="1"/>
</dbReference>
<evidence type="ECO:0000256" key="2">
    <source>
        <dbReference type="ARBA" id="ARBA00011738"/>
    </source>
</evidence>
<dbReference type="KEGG" id="gso:PH603_14320"/>
<comment type="subunit">
    <text evidence="2 7">Homodimer.</text>
</comment>
<dbReference type="InterPro" id="IPR036320">
    <property type="entry name" value="Glycosyl_Trfase_fam3_N_dom_sf"/>
</dbReference>
<dbReference type="Gene3D" id="3.90.1170.30">
    <property type="entry name" value="Pyrimidine nucleoside phosphorylase-like, C-terminal domain"/>
    <property type="match status" value="1"/>
</dbReference>
<keyword evidence="4 7" id="KW-0328">Glycosyltransferase</keyword>
<evidence type="ECO:0000256" key="1">
    <source>
        <dbReference type="ARBA" id="ARBA00006915"/>
    </source>
</evidence>
<evidence type="ECO:0000259" key="8">
    <source>
        <dbReference type="SMART" id="SM00941"/>
    </source>
</evidence>
<dbReference type="Gene3D" id="3.40.1030.10">
    <property type="entry name" value="Nucleoside phosphorylase/phosphoribosyltransferase catalytic domain"/>
    <property type="match status" value="1"/>
</dbReference>
<dbReference type="Pfam" id="PF07831">
    <property type="entry name" value="PYNP_C"/>
    <property type="match status" value="1"/>
</dbReference>
<keyword evidence="5 7" id="KW-0808">Transferase</keyword>
<dbReference type="PROSITE" id="PS00647">
    <property type="entry name" value="THYMID_PHOSPHORYLASE"/>
    <property type="match status" value="1"/>
</dbReference>
<accession>A0AAE9XMJ6</accession>
<dbReference type="PIRSF" id="PIRSF000478">
    <property type="entry name" value="TP_PyNP"/>
    <property type="match status" value="1"/>
</dbReference>
<dbReference type="Gene3D" id="1.20.970.10">
    <property type="entry name" value="Transferase, Pyrimidine Nucleoside Phosphorylase, Chain C"/>
    <property type="match status" value="1"/>
</dbReference>
<dbReference type="InterPro" id="IPR036566">
    <property type="entry name" value="PYNP-like_C_sf"/>
</dbReference>
<reference evidence="9" key="1">
    <citation type="submission" date="2023-01" db="EMBL/GenBank/DDBJ databases">
        <title>The genome sequence of Kordiimonadaceae bacterium 6D33.</title>
        <authorList>
            <person name="Liu Y."/>
        </authorList>
    </citation>
    <scope>NUCLEOTIDE SEQUENCE</scope>
    <source>
        <strain evidence="9">6D33</strain>
    </source>
</reference>
<evidence type="ECO:0000256" key="5">
    <source>
        <dbReference type="ARBA" id="ARBA00022679"/>
    </source>
</evidence>
<dbReference type="InterPro" id="IPR035902">
    <property type="entry name" value="Nuc_phospho_transferase"/>
</dbReference>
<comment type="similarity">
    <text evidence="1 7">Belongs to the thymidine/pyrimidine-nucleoside phosphorylase family.</text>
</comment>
<protein>
    <recommendedName>
        <fullName evidence="3 7">Thymidine phosphorylase</fullName>
        <ecNumber evidence="3 7">2.4.2.4</ecNumber>
    </recommendedName>
    <alternativeName>
        <fullName evidence="7">TdRPase</fullName>
    </alternativeName>
</protein>
<dbReference type="Proteomes" id="UP001217500">
    <property type="component" value="Chromosome"/>
</dbReference>
<comment type="function">
    <text evidence="7">The enzymes which catalyze the reversible phosphorolysis of pyrimidine nucleosides are involved in the degradation of these compounds and in their utilization as carbon and energy sources, or in the rescue of pyrimidine bases for nucleotide synthesis.</text>
</comment>
<dbReference type="NCBIfam" id="TIGR02643">
    <property type="entry name" value="T_phosphoryl"/>
    <property type="match status" value="1"/>
</dbReference>
<dbReference type="GO" id="GO:0004645">
    <property type="term" value="F:1,4-alpha-oligoglucan phosphorylase activity"/>
    <property type="evidence" value="ECO:0007669"/>
    <property type="project" value="InterPro"/>
</dbReference>
<comment type="catalytic activity">
    <reaction evidence="6 7">
        <text>thymidine + phosphate = 2-deoxy-alpha-D-ribose 1-phosphate + thymine</text>
        <dbReference type="Rhea" id="RHEA:16037"/>
        <dbReference type="ChEBI" id="CHEBI:17748"/>
        <dbReference type="ChEBI" id="CHEBI:17821"/>
        <dbReference type="ChEBI" id="CHEBI:43474"/>
        <dbReference type="ChEBI" id="CHEBI:57259"/>
        <dbReference type="EC" id="2.4.2.4"/>
    </reaction>
</comment>
<sequence>MSRFLPQELIRAKRDGARLDKAAIEAFVAGVTDGSVTDAQIAAFAMAVFFRGMEPEEGASLTLAMRSSGDVIDWKKHGFDAGAPIVDKHSTGGVGDKVSLLLAPIVAAAGGIVPMIAGRGLGHTGGTIDKLEGIPGYDVTPANDLFVKTVKEIGCSIIGQTANLAPADKRIYAVRDVTATVESVPLITASILSKKLAAGLHSLVMDVKVGNGAFMTSVEDARTLASSIVRVARAAGMPTTALLTDMNECLGTTAGNNVEVRESVAALTDPAAADPRLIEITLALAAEMLALTGLAADRDAGLQKAKEALTSGEAAERFARMVAAHGGPSDILDAPDLILPVAKIVRDVPAPKPGHVGSIDTRALGLAVIGLGGGRTDPKAAIDHRVGFSHMIGTGVKLEAGDPLARVYAADADAADAAIRAVQNAYSIVGDAPATRPLVLETITE</sequence>
<proteinExistence type="inferred from homology"/>
<evidence type="ECO:0000256" key="4">
    <source>
        <dbReference type="ARBA" id="ARBA00022676"/>
    </source>
</evidence>
<dbReference type="InterPro" id="IPR013465">
    <property type="entry name" value="Thymidine_Pase"/>
</dbReference>
<dbReference type="SUPFAM" id="SSF52418">
    <property type="entry name" value="Nucleoside phosphorylase/phosphoribosyltransferase catalytic domain"/>
    <property type="match status" value="1"/>
</dbReference>
<dbReference type="InterPro" id="IPR000312">
    <property type="entry name" value="Glycosyl_Trfase_fam3"/>
</dbReference>
<name>A0AAE9XMJ6_9PROT</name>
<gene>
    <name evidence="7 9" type="primary">deoA</name>
    <name evidence="9" type="ORF">PH603_14320</name>
</gene>